<dbReference type="Proteomes" id="UP000289340">
    <property type="component" value="Chromosome 5"/>
</dbReference>
<keyword evidence="3" id="KW-1185">Reference proteome</keyword>
<evidence type="ECO:0000313" key="2">
    <source>
        <dbReference type="EMBL" id="RZC11908.1"/>
    </source>
</evidence>
<organism evidence="2 3">
    <name type="scientific">Glycine soja</name>
    <name type="common">Wild soybean</name>
    <dbReference type="NCBI Taxonomy" id="3848"/>
    <lineage>
        <taxon>Eukaryota</taxon>
        <taxon>Viridiplantae</taxon>
        <taxon>Streptophyta</taxon>
        <taxon>Embryophyta</taxon>
        <taxon>Tracheophyta</taxon>
        <taxon>Spermatophyta</taxon>
        <taxon>Magnoliopsida</taxon>
        <taxon>eudicotyledons</taxon>
        <taxon>Gunneridae</taxon>
        <taxon>Pentapetalae</taxon>
        <taxon>rosids</taxon>
        <taxon>fabids</taxon>
        <taxon>Fabales</taxon>
        <taxon>Fabaceae</taxon>
        <taxon>Papilionoideae</taxon>
        <taxon>50 kb inversion clade</taxon>
        <taxon>NPAAA clade</taxon>
        <taxon>indigoferoid/millettioid clade</taxon>
        <taxon>Phaseoleae</taxon>
        <taxon>Glycine</taxon>
        <taxon>Glycine subgen. Soja</taxon>
    </lineage>
</organism>
<accession>A0A445KMF4</accession>
<feature type="region of interest" description="Disordered" evidence="1">
    <location>
        <begin position="1"/>
        <end position="45"/>
    </location>
</feature>
<feature type="compositionally biased region" description="Low complexity" evidence="1">
    <location>
        <begin position="7"/>
        <end position="20"/>
    </location>
</feature>
<sequence length="73" mass="7831">MSNHNHQQQPSTAAPAPQESPTKDKDLDTRSACPPPGGAAQFVQPPLTPTEEIGCLEKCLIDLCCCCKLDFCC</sequence>
<dbReference type="EMBL" id="QZWG01000005">
    <property type="protein sequence ID" value="RZC11908.1"/>
    <property type="molecule type" value="Genomic_DNA"/>
</dbReference>
<comment type="caution">
    <text evidence="2">The sequence shown here is derived from an EMBL/GenBank/DDBJ whole genome shotgun (WGS) entry which is preliminary data.</text>
</comment>
<proteinExistence type="predicted"/>
<reference evidence="2 3" key="1">
    <citation type="submission" date="2018-09" db="EMBL/GenBank/DDBJ databases">
        <title>A high-quality reference genome of wild soybean provides a powerful tool to mine soybean genomes.</title>
        <authorList>
            <person name="Xie M."/>
            <person name="Chung C.Y.L."/>
            <person name="Li M.-W."/>
            <person name="Wong F.-L."/>
            <person name="Chan T.-F."/>
            <person name="Lam H.-M."/>
        </authorList>
    </citation>
    <scope>NUCLEOTIDE SEQUENCE [LARGE SCALE GENOMIC DNA]</scope>
    <source>
        <strain evidence="3">cv. W05</strain>
        <tissue evidence="2">Hypocotyl of etiolated seedlings</tissue>
    </source>
</reference>
<protein>
    <recommendedName>
        <fullName evidence="4">Cysteine-rich transmembrane CYSTM domain-containing protein</fullName>
    </recommendedName>
</protein>
<gene>
    <name evidence="2" type="ORF">D0Y65_011915</name>
</gene>
<dbReference type="AlphaFoldDB" id="A0A445KMF4"/>
<evidence type="ECO:0000313" key="3">
    <source>
        <dbReference type="Proteomes" id="UP000289340"/>
    </source>
</evidence>
<name>A0A445KMF4_GLYSO</name>
<evidence type="ECO:0000256" key="1">
    <source>
        <dbReference type="SAM" id="MobiDB-lite"/>
    </source>
</evidence>
<evidence type="ECO:0008006" key="4">
    <source>
        <dbReference type="Google" id="ProtNLM"/>
    </source>
</evidence>